<keyword evidence="2" id="KW-1185">Reference proteome</keyword>
<dbReference type="Proteomes" id="UP000309997">
    <property type="component" value="Unassembled WGS sequence"/>
</dbReference>
<protein>
    <submittedName>
        <fullName evidence="1">Uncharacterized protein</fullName>
    </submittedName>
</protein>
<dbReference type="EMBL" id="RCHU02000001">
    <property type="protein sequence ID" value="KAL3610261.1"/>
    <property type="molecule type" value="Genomic_DNA"/>
</dbReference>
<comment type="caution">
    <text evidence="1">The sequence shown here is derived from an EMBL/GenBank/DDBJ whole genome shotgun (WGS) entry which is preliminary data.</text>
</comment>
<proteinExistence type="predicted"/>
<reference evidence="1 2" key="1">
    <citation type="journal article" date="2024" name="Plant Biotechnol. J.">
        <title>Genome and CRISPR/Cas9 system of a widespread forest tree (Populus alba) in the world.</title>
        <authorList>
            <person name="Liu Y.J."/>
            <person name="Jiang P.F."/>
            <person name="Han X.M."/>
            <person name="Li X.Y."/>
            <person name="Wang H.M."/>
            <person name="Wang Y.J."/>
            <person name="Wang X.X."/>
            <person name="Zeng Q.Y."/>
        </authorList>
    </citation>
    <scope>NUCLEOTIDE SEQUENCE [LARGE SCALE GENOMIC DNA]</scope>
    <source>
        <strain evidence="2">cv. PAL-ZL1</strain>
    </source>
</reference>
<organism evidence="1 2">
    <name type="scientific">Populus alba</name>
    <name type="common">White poplar</name>
    <dbReference type="NCBI Taxonomy" id="43335"/>
    <lineage>
        <taxon>Eukaryota</taxon>
        <taxon>Viridiplantae</taxon>
        <taxon>Streptophyta</taxon>
        <taxon>Embryophyta</taxon>
        <taxon>Tracheophyta</taxon>
        <taxon>Spermatophyta</taxon>
        <taxon>Magnoliopsida</taxon>
        <taxon>eudicotyledons</taxon>
        <taxon>Gunneridae</taxon>
        <taxon>Pentapetalae</taxon>
        <taxon>rosids</taxon>
        <taxon>fabids</taxon>
        <taxon>Malpighiales</taxon>
        <taxon>Salicaceae</taxon>
        <taxon>Saliceae</taxon>
        <taxon>Populus</taxon>
    </lineage>
</organism>
<evidence type="ECO:0000313" key="2">
    <source>
        <dbReference type="Proteomes" id="UP000309997"/>
    </source>
</evidence>
<sequence length="75" mass="8228">MGMGPKPRFFAPGVVEAHAKAKKRAPTVRSTNTYTQSAVNHPKESRSSNPREEKDINSLPLTHSLDSAHLLSSIF</sequence>
<accession>A0ACC4CY82</accession>
<name>A0ACC4CY82_POPAL</name>
<gene>
    <name evidence="1" type="ORF">D5086_001281</name>
</gene>
<evidence type="ECO:0000313" key="1">
    <source>
        <dbReference type="EMBL" id="KAL3610261.1"/>
    </source>
</evidence>